<feature type="domain" description="Activator of Hsp90 ATPase homologue 1/2-like C-terminal" evidence="2">
    <location>
        <begin position="47"/>
        <end position="176"/>
    </location>
</feature>
<dbReference type="Gene3D" id="3.30.530.20">
    <property type="match status" value="1"/>
</dbReference>
<comment type="similarity">
    <text evidence="1">Belongs to the AHA1 family.</text>
</comment>
<dbReference type="Pfam" id="PF08327">
    <property type="entry name" value="AHSA1"/>
    <property type="match status" value="1"/>
</dbReference>
<name>A0A6A7MWL8_9BURK</name>
<organism evidence="3 4">
    <name type="scientific">Rugamonas aquatica</name>
    <dbReference type="NCBI Taxonomy" id="2743357"/>
    <lineage>
        <taxon>Bacteria</taxon>
        <taxon>Pseudomonadati</taxon>
        <taxon>Pseudomonadota</taxon>
        <taxon>Betaproteobacteria</taxon>
        <taxon>Burkholderiales</taxon>
        <taxon>Oxalobacteraceae</taxon>
        <taxon>Telluria group</taxon>
        <taxon>Rugamonas</taxon>
    </lineage>
</organism>
<reference evidence="3 4" key="1">
    <citation type="submission" date="2019-10" db="EMBL/GenBank/DDBJ databases">
        <title>Two novel species isolated from a subtropical stream in China.</title>
        <authorList>
            <person name="Lu H."/>
        </authorList>
    </citation>
    <scope>NUCLEOTIDE SEQUENCE [LARGE SCALE GENOMIC DNA]</scope>
    <source>
        <strain evidence="3 4">FT29W</strain>
    </source>
</reference>
<evidence type="ECO:0000313" key="4">
    <source>
        <dbReference type="Proteomes" id="UP000440498"/>
    </source>
</evidence>
<proteinExistence type="inferred from homology"/>
<dbReference type="InterPro" id="IPR013538">
    <property type="entry name" value="ASHA1/2-like_C"/>
</dbReference>
<dbReference type="InterPro" id="IPR023393">
    <property type="entry name" value="START-like_dom_sf"/>
</dbReference>
<dbReference type="AlphaFoldDB" id="A0A6A7MWL8"/>
<keyword evidence="4" id="KW-1185">Reference proteome</keyword>
<evidence type="ECO:0000313" key="3">
    <source>
        <dbReference type="EMBL" id="MQA37128.1"/>
    </source>
</evidence>
<evidence type="ECO:0000256" key="1">
    <source>
        <dbReference type="ARBA" id="ARBA00006817"/>
    </source>
</evidence>
<gene>
    <name evidence="3" type="ORF">GEV02_03105</name>
</gene>
<dbReference type="EMBL" id="WHUG01000001">
    <property type="protein sequence ID" value="MQA37128.1"/>
    <property type="molecule type" value="Genomic_DNA"/>
</dbReference>
<dbReference type="CDD" id="cd08894">
    <property type="entry name" value="SRPBCC_CalC_Aha1-like_1"/>
    <property type="match status" value="1"/>
</dbReference>
<accession>A0A6A7MWL8</accession>
<protein>
    <submittedName>
        <fullName evidence="3">ATPase</fullName>
    </submittedName>
</protein>
<evidence type="ECO:0000259" key="2">
    <source>
        <dbReference type="Pfam" id="PF08327"/>
    </source>
</evidence>
<dbReference type="Proteomes" id="UP000440498">
    <property type="component" value="Unassembled WGS sequence"/>
</dbReference>
<comment type="caution">
    <text evidence="3">The sequence shown here is derived from an EMBL/GenBank/DDBJ whole genome shotgun (WGS) entry which is preliminary data.</text>
</comment>
<dbReference type="SUPFAM" id="SSF55961">
    <property type="entry name" value="Bet v1-like"/>
    <property type="match status" value="1"/>
</dbReference>
<sequence>MSSAASGSPVWTAWKTTCIPWKKRKDQAMTTSEHERELVLQRELPFTRELIWKAMTVPEHVNRWWGPDGFSNEKVSMDFRVGGAWTFDMVAPDGTRYPNRSIFKEITPPSKLVYDHGDGERIWFEASITLQETAGGTLLTMRQLYPNKESRDEVVEKYGAIEGGKQHLAKLEAYLKANLA</sequence>